<name>A0ABT2ZCK0_9RHOB</name>
<protein>
    <submittedName>
        <fullName evidence="3">Uncharacterized protein</fullName>
    </submittedName>
</protein>
<sequence>MSAPKDNFDKEARKSVWPLLGIALVVLFAVGLIVFWLFEEAVEAPAPGESGEVEQDVAPPGQPGVGSVPAPEGVVPQEVEPEVLNPSNEEY</sequence>
<evidence type="ECO:0000256" key="2">
    <source>
        <dbReference type="SAM" id="Phobius"/>
    </source>
</evidence>
<feature type="compositionally biased region" description="Low complexity" evidence="1">
    <location>
        <begin position="68"/>
        <end position="78"/>
    </location>
</feature>
<feature type="transmembrane region" description="Helical" evidence="2">
    <location>
        <begin position="16"/>
        <end position="38"/>
    </location>
</feature>
<dbReference type="Proteomes" id="UP001652542">
    <property type="component" value="Unassembled WGS sequence"/>
</dbReference>
<evidence type="ECO:0000256" key="1">
    <source>
        <dbReference type="SAM" id="MobiDB-lite"/>
    </source>
</evidence>
<evidence type="ECO:0000313" key="3">
    <source>
        <dbReference type="EMBL" id="MCV2868849.1"/>
    </source>
</evidence>
<keyword evidence="2" id="KW-0472">Membrane</keyword>
<keyword evidence="4" id="KW-1185">Reference proteome</keyword>
<proteinExistence type="predicted"/>
<reference evidence="3 4" key="1">
    <citation type="submission" date="2022-10" db="EMBL/GenBank/DDBJ databases">
        <title>Defluviimonas sp. nov., isolated from ocean surface water.</title>
        <authorList>
            <person name="He W."/>
            <person name="Wang L."/>
            <person name="Zhang D.-F."/>
        </authorList>
    </citation>
    <scope>NUCLEOTIDE SEQUENCE [LARGE SCALE GENOMIC DNA]</scope>
    <source>
        <strain evidence="3 4">WL0002</strain>
    </source>
</reference>
<feature type="region of interest" description="Disordered" evidence="1">
    <location>
        <begin position="46"/>
        <end position="91"/>
    </location>
</feature>
<keyword evidence="2" id="KW-1133">Transmembrane helix</keyword>
<comment type="caution">
    <text evidence="3">The sequence shown here is derived from an EMBL/GenBank/DDBJ whole genome shotgun (WGS) entry which is preliminary data.</text>
</comment>
<evidence type="ECO:0000313" key="4">
    <source>
        <dbReference type="Proteomes" id="UP001652542"/>
    </source>
</evidence>
<accession>A0ABT2ZCK0</accession>
<keyword evidence="2" id="KW-0812">Transmembrane</keyword>
<dbReference type="EMBL" id="JAOWKY010000002">
    <property type="protein sequence ID" value="MCV2868849.1"/>
    <property type="molecule type" value="Genomic_DNA"/>
</dbReference>
<organism evidence="3 4">
    <name type="scientific">Albidovulum marisflavi</name>
    <dbReference type="NCBI Taxonomy" id="2984159"/>
    <lineage>
        <taxon>Bacteria</taxon>
        <taxon>Pseudomonadati</taxon>
        <taxon>Pseudomonadota</taxon>
        <taxon>Alphaproteobacteria</taxon>
        <taxon>Rhodobacterales</taxon>
        <taxon>Paracoccaceae</taxon>
        <taxon>Albidovulum</taxon>
    </lineage>
</organism>
<dbReference type="RefSeq" id="WP_263734514.1">
    <property type="nucleotide sequence ID" value="NZ_JAOWKY010000002.1"/>
</dbReference>
<gene>
    <name evidence="3" type="ORF">OEW28_09435</name>
</gene>